<evidence type="ECO:0000313" key="3">
    <source>
        <dbReference type="Proteomes" id="UP000765509"/>
    </source>
</evidence>
<comment type="caution">
    <text evidence="2">The sequence shown here is derived from an EMBL/GenBank/DDBJ whole genome shotgun (WGS) entry which is preliminary data.</text>
</comment>
<feature type="region of interest" description="Disordered" evidence="1">
    <location>
        <begin position="1"/>
        <end position="21"/>
    </location>
</feature>
<sequence length="92" mass="10048">MPIQHSPPERKKGSQARDQAFLTPTPRALLDGTPSVLQLRSHLYRAPNWEGGAPYRKEGRGPRRSSSFSRVVGGFPGTSSNTFKGPGEDCEP</sequence>
<gene>
    <name evidence="2" type="ORF">O181_024454</name>
</gene>
<evidence type="ECO:0000256" key="1">
    <source>
        <dbReference type="SAM" id="MobiDB-lite"/>
    </source>
</evidence>
<organism evidence="2 3">
    <name type="scientific">Austropuccinia psidii MF-1</name>
    <dbReference type="NCBI Taxonomy" id="1389203"/>
    <lineage>
        <taxon>Eukaryota</taxon>
        <taxon>Fungi</taxon>
        <taxon>Dikarya</taxon>
        <taxon>Basidiomycota</taxon>
        <taxon>Pucciniomycotina</taxon>
        <taxon>Pucciniomycetes</taxon>
        <taxon>Pucciniales</taxon>
        <taxon>Sphaerophragmiaceae</taxon>
        <taxon>Austropuccinia</taxon>
    </lineage>
</organism>
<evidence type="ECO:0000313" key="2">
    <source>
        <dbReference type="EMBL" id="MBW0484739.1"/>
    </source>
</evidence>
<feature type="compositionally biased region" description="Low complexity" evidence="1">
    <location>
        <begin position="64"/>
        <end position="73"/>
    </location>
</feature>
<dbReference type="EMBL" id="AVOT02007836">
    <property type="protein sequence ID" value="MBW0484739.1"/>
    <property type="molecule type" value="Genomic_DNA"/>
</dbReference>
<feature type="region of interest" description="Disordered" evidence="1">
    <location>
        <begin position="48"/>
        <end position="92"/>
    </location>
</feature>
<dbReference type="AlphaFoldDB" id="A0A9Q3CGA5"/>
<proteinExistence type="predicted"/>
<accession>A0A9Q3CGA5</accession>
<dbReference type="Proteomes" id="UP000765509">
    <property type="component" value="Unassembled WGS sequence"/>
</dbReference>
<reference evidence="2" key="1">
    <citation type="submission" date="2021-03" db="EMBL/GenBank/DDBJ databases">
        <title>Draft genome sequence of rust myrtle Austropuccinia psidii MF-1, a brazilian biotype.</title>
        <authorList>
            <person name="Quecine M.C."/>
            <person name="Pachon D.M.R."/>
            <person name="Bonatelli M.L."/>
            <person name="Correr F.H."/>
            <person name="Franceschini L.M."/>
            <person name="Leite T.F."/>
            <person name="Margarido G.R.A."/>
            <person name="Almeida C.A."/>
            <person name="Ferrarezi J.A."/>
            <person name="Labate C.A."/>
        </authorList>
    </citation>
    <scope>NUCLEOTIDE SEQUENCE</scope>
    <source>
        <strain evidence="2">MF-1</strain>
    </source>
</reference>
<protein>
    <submittedName>
        <fullName evidence="2">Uncharacterized protein</fullName>
    </submittedName>
</protein>
<keyword evidence="3" id="KW-1185">Reference proteome</keyword>
<name>A0A9Q3CGA5_9BASI</name>